<dbReference type="RefSeq" id="XP_012685440.2">
    <property type="nucleotide sequence ID" value="XM_012829986.3"/>
</dbReference>
<accession>A0A6P3W1A5</accession>
<dbReference type="PANTHER" id="PTHR19878:SF8">
    <property type="entry name" value="AUTOPHAGY-RELATED 16, ISOFORM F"/>
    <property type="match status" value="1"/>
</dbReference>
<keyword evidence="2" id="KW-1185">Reference proteome</keyword>
<evidence type="ECO:0000313" key="2">
    <source>
        <dbReference type="Proteomes" id="UP000515152"/>
    </source>
</evidence>
<feature type="region of interest" description="Disordered" evidence="1">
    <location>
        <begin position="180"/>
        <end position="218"/>
    </location>
</feature>
<dbReference type="KEGG" id="char:105902402"/>
<protein>
    <submittedName>
        <fullName evidence="3">Uncharacterized protein si:ch1073-143l10.2</fullName>
    </submittedName>
</protein>
<sequence>MEKWRSHVRGELFNRDCLQKDPFSGVLVSLSRLEEKLDLRDKLFDSLQPCVERHDGCAVNDDLSIKRQLALRESEHDRIKLRDRVSDLTAALYLKEAELQYCHSQVVRFRNEALVLCREMASLKTSMDDYQYSLEMQSKELMSHKQELAALRNGLSTVQQEKEELLSRWMKEKRLEAKRVNRANQKQERRHHFCPEAQPLHPDDGEQDLKCEPSVMKS</sequence>
<evidence type="ECO:0000313" key="3">
    <source>
        <dbReference type="RefSeq" id="XP_012685440.2"/>
    </source>
</evidence>
<evidence type="ECO:0000256" key="1">
    <source>
        <dbReference type="SAM" id="MobiDB-lite"/>
    </source>
</evidence>
<dbReference type="OrthoDB" id="8949486at2759"/>
<reference evidence="3" key="1">
    <citation type="submission" date="2025-08" db="UniProtKB">
        <authorList>
            <consortium name="RefSeq"/>
        </authorList>
    </citation>
    <scope>IDENTIFICATION</scope>
</reference>
<gene>
    <name evidence="3" type="primary">si:ch1073-143l10.2</name>
</gene>
<dbReference type="InterPro" id="IPR045160">
    <property type="entry name" value="ATG16"/>
</dbReference>
<dbReference type="AlphaFoldDB" id="A0A6P3W1A5"/>
<organism evidence="2 3">
    <name type="scientific">Clupea harengus</name>
    <name type="common">Atlantic herring</name>
    <dbReference type="NCBI Taxonomy" id="7950"/>
    <lineage>
        <taxon>Eukaryota</taxon>
        <taxon>Metazoa</taxon>
        <taxon>Chordata</taxon>
        <taxon>Craniata</taxon>
        <taxon>Vertebrata</taxon>
        <taxon>Euteleostomi</taxon>
        <taxon>Actinopterygii</taxon>
        <taxon>Neopterygii</taxon>
        <taxon>Teleostei</taxon>
        <taxon>Clupei</taxon>
        <taxon>Clupeiformes</taxon>
        <taxon>Clupeoidei</taxon>
        <taxon>Clupeidae</taxon>
        <taxon>Clupea</taxon>
    </lineage>
</organism>
<name>A0A6P3W1A5_CLUHA</name>
<dbReference type="GO" id="GO:0000045">
    <property type="term" value="P:autophagosome assembly"/>
    <property type="evidence" value="ECO:0007669"/>
    <property type="project" value="InterPro"/>
</dbReference>
<dbReference type="PANTHER" id="PTHR19878">
    <property type="entry name" value="AUTOPHAGY PROTEIN 16-LIKE"/>
    <property type="match status" value="1"/>
</dbReference>
<proteinExistence type="predicted"/>
<feature type="compositionally biased region" description="Basic and acidic residues" evidence="1">
    <location>
        <begin position="201"/>
        <end position="211"/>
    </location>
</feature>
<dbReference type="GeneID" id="105902402"/>
<dbReference type="Proteomes" id="UP000515152">
    <property type="component" value="Chromosome 8"/>
</dbReference>